<dbReference type="EMBL" id="LWBO01000005">
    <property type="protein sequence ID" value="OQP51473.1"/>
    <property type="molecule type" value="Genomic_DNA"/>
</dbReference>
<accession>A0ABX3P048</accession>
<dbReference type="Proteomes" id="UP000192277">
    <property type="component" value="Unassembled WGS sequence"/>
</dbReference>
<evidence type="ECO:0000313" key="1">
    <source>
        <dbReference type="EMBL" id="OQP51473.1"/>
    </source>
</evidence>
<proteinExistence type="predicted"/>
<organism evidence="1 2">
    <name type="scientific">Niastella koreensis</name>
    <dbReference type="NCBI Taxonomy" id="354356"/>
    <lineage>
        <taxon>Bacteria</taxon>
        <taxon>Pseudomonadati</taxon>
        <taxon>Bacteroidota</taxon>
        <taxon>Chitinophagia</taxon>
        <taxon>Chitinophagales</taxon>
        <taxon>Chitinophagaceae</taxon>
        <taxon>Niastella</taxon>
    </lineage>
</organism>
<protein>
    <submittedName>
        <fullName evidence="1">Uncharacterized protein</fullName>
    </submittedName>
</protein>
<evidence type="ECO:0000313" key="2">
    <source>
        <dbReference type="Proteomes" id="UP000192277"/>
    </source>
</evidence>
<gene>
    <name evidence="1" type="ORF">A4D02_25460</name>
</gene>
<reference evidence="1 2" key="1">
    <citation type="submission" date="2016-04" db="EMBL/GenBank/DDBJ databases">
        <authorList>
            <person name="Chen L."/>
            <person name="Zhuang W."/>
            <person name="Wang G."/>
        </authorList>
    </citation>
    <scope>NUCLEOTIDE SEQUENCE [LARGE SCALE GENOMIC DNA]</scope>
    <source>
        <strain evidence="2">GR20</strain>
    </source>
</reference>
<sequence length="140" mass="15940">MGLFKVLSLVKVGIIIIGNFIVLSEYANAKNCHQNIWCQVNSDTIKIIANDYKLLSNEKYTIKIEILNSWVLQLLKEKQSPVISFSLRGEELIARGNNITSSSVPNNCNLFYFMNRKGEVILYEDHILTFNRIGKVKVSS</sequence>
<dbReference type="RefSeq" id="WP_014219832.1">
    <property type="nucleotide sequence ID" value="NZ_LWBO01000005.1"/>
</dbReference>
<name>A0ABX3P048_9BACT</name>
<keyword evidence="2" id="KW-1185">Reference proteome</keyword>
<comment type="caution">
    <text evidence="1">The sequence shown here is derived from an EMBL/GenBank/DDBJ whole genome shotgun (WGS) entry which is preliminary data.</text>
</comment>